<keyword evidence="2" id="KW-0378">Hydrolase</keyword>
<dbReference type="InterPro" id="IPR000073">
    <property type="entry name" value="AB_hydrolase_1"/>
</dbReference>
<sequence length="236" mass="27447">MHQNITKYVNLEDIKIAYREYGTGKPLILLHGNSQSKVIFEQHQVRHFQDFHTYAIDSRGHGESISNDTYYAIEQYCDDVIRFCESLKMKEAYVMGYSDGANIALYLAKKRPDIFVKLLLVSPNYLANATKSVELKLTKGTYHLLRLLQRIGFSVKNTMMRFELMIKDIGIKEEELSNIKTNVRIIYAEKDMFYEEHFQQIHDLIPQSSLQCIANSTHKSVINSKEMLEDAKNFFA</sequence>
<keyword evidence="3" id="KW-1185">Reference proteome</keyword>
<dbReference type="RefSeq" id="WP_212695975.1">
    <property type="nucleotide sequence ID" value="NZ_CP058649.1"/>
</dbReference>
<dbReference type="EMBL" id="CP058649">
    <property type="protein sequence ID" value="QUI25275.1"/>
    <property type="molecule type" value="Genomic_DNA"/>
</dbReference>
<name>A0A8J8MP11_9FIRM</name>
<dbReference type="SUPFAM" id="SSF53474">
    <property type="entry name" value="alpha/beta-Hydrolases"/>
    <property type="match status" value="1"/>
</dbReference>
<protein>
    <submittedName>
        <fullName evidence="2">Alpha/beta hydrolase</fullName>
    </submittedName>
</protein>
<gene>
    <name evidence="2" type="ORF">HZI73_24555</name>
</gene>
<evidence type="ECO:0000313" key="3">
    <source>
        <dbReference type="Proteomes" id="UP000683246"/>
    </source>
</evidence>
<accession>A0A8J8MP11</accession>
<dbReference type="Proteomes" id="UP000683246">
    <property type="component" value="Chromosome"/>
</dbReference>
<evidence type="ECO:0000259" key="1">
    <source>
        <dbReference type="Pfam" id="PF00561"/>
    </source>
</evidence>
<organism evidence="2 3">
    <name type="scientific">Vallitalea pronyensis</name>
    <dbReference type="NCBI Taxonomy" id="1348613"/>
    <lineage>
        <taxon>Bacteria</taxon>
        <taxon>Bacillati</taxon>
        <taxon>Bacillota</taxon>
        <taxon>Clostridia</taxon>
        <taxon>Lachnospirales</taxon>
        <taxon>Vallitaleaceae</taxon>
        <taxon>Vallitalea</taxon>
    </lineage>
</organism>
<dbReference type="Gene3D" id="3.40.50.1820">
    <property type="entry name" value="alpha/beta hydrolase"/>
    <property type="match status" value="1"/>
</dbReference>
<evidence type="ECO:0000313" key="2">
    <source>
        <dbReference type="EMBL" id="QUI25275.1"/>
    </source>
</evidence>
<feature type="domain" description="AB hydrolase-1" evidence="1">
    <location>
        <begin position="25"/>
        <end position="130"/>
    </location>
</feature>
<dbReference type="Pfam" id="PF00561">
    <property type="entry name" value="Abhydrolase_1"/>
    <property type="match status" value="1"/>
</dbReference>
<dbReference type="PANTHER" id="PTHR46331">
    <property type="entry name" value="VALACYCLOVIR HYDROLASE"/>
    <property type="match status" value="1"/>
</dbReference>
<dbReference type="GO" id="GO:0017171">
    <property type="term" value="F:serine hydrolase activity"/>
    <property type="evidence" value="ECO:0007669"/>
    <property type="project" value="TreeGrafter"/>
</dbReference>
<dbReference type="AlphaFoldDB" id="A0A8J8MP11"/>
<dbReference type="InterPro" id="IPR029058">
    <property type="entry name" value="AB_hydrolase_fold"/>
</dbReference>
<dbReference type="KEGG" id="vpy:HZI73_24555"/>
<proteinExistence type="predicted"/>
<dbReference type="PANTHER" id="PTHR46331:SF2">
    <property type="entry name" value="VALACYCLOVIR HYDROLASE"/>
    <property type="match status" value="1"/>
</dbReference>
<reference evidence="2" key="1">
    <citation type="submission" date="2020-07" db="EMBL/GenBank/DDBJ databases">
        <title>Vallitalea pronyensis genome.</title>
        <authorList>
            <person name="Postec A."/>
        </authorList>
    </citation>
    <scope>NUCLEOTIDE SEQUENCE</scope>
    <source>
        <strain evidence="2">FatNI3</strain>
    </source>
</reference>